<protein>
    <submittedName>
        <fullName evidence="2">Uncharacterized protein</fullName>
    </submittedName>
</protein>
<dbReference type="Proteomes" id="UP000283530">
    <property type="component" value="Unassembled WGS sequence"/>
</dbReference>
<proteinExistence type="predicted"/>
<evidence type="ECO:0000313" key="2">
    <source>
        <dbReference type="EMBL" id="RWR86291.1"/>
    </source>
</evidence>
<name>A0A3S3NEY6_9MAGN</name>
<dbReference type="OrthoDB" id="10503933at2759"/>
<comment type="caution">
    <text evidence="2">The sequence shown here is derived from an EMBL/GenBank/DDBJ whole genome shotgun (WGS) entry which is preliminary data.</text>
</comment>
<dbReference type="EMBL" id="QPKB01000006">
    <property type="protein sequence ID" value="RWR86291.1"/>
    <property type="molecule type" value="Genomic_DNA"/>
</dbReference>
<keyword evidence="3" id="KW-1185">Reference proteome</keyword>
<organism evidence="2 3">
    <name type="scientific">Cinnamomum micranthum f. kanehirae</name>
    <dbReference type="NCBI Taxonomy" id="337451"/>
    <lineage>
        <taxon>Eukaryota</taxon>
        <taxon>Viridiplantae</taxon>
        <taxon>Streptophyta</taxon>
        <taxon>Embryophyta</taxon>
        <taxon>Tracheophyta</taxon>
        <taxon>Spermatophyta</taxon>
        <taxon>Magnoliopsida</taxon>
        <taxon>Magnoliidae</taxon>
        <taxon>Laurales</taxon>
        <taxon>Lauraceae</taxon>
        <taxon>Cinnamomum</taxon>
    </lineage>
</organism>
<accession>A0A3S3NEY6</accession>
<feature type="region of interest" description="Disordered" evidence="1">
    <location>
        <begin position="149"/>
        <end position="170"/>
    </location>
</feature>
<feature type="compositionally biased region" description="Basic and acidic residues" evidence="1">
    <location>
        <begin position="1"/>
        <end position="14"/>
    </location>
</feature>
<reference evidence="2 3" key="1">
    <citation type="journal article" date="2019" name="Nat. Plants">
        <title>Stout camphor tree genome fills gaps in understanding of flowering plant genome evolution.</title>
        <authorList>
            <person name="Chaw S.M."/>
            <person name="Liu Y.C."/>
            <person name="Wu Y.W."/>
            <person name="Wang H.Y."/>
            <person name="Lin C.I."/>
            <person name="Wu C.S."/>
            <person name="Ke H.M."/>
            <person name="Chang L.Y."/>
            <person name="Hsu C.Y."/>
            <person name="Yang H.T."/>
            <person name="Sudianto E."/>
            <person name="Hsu M.H."/>
            <person name="Wu K.P."/>
            <person name="Wang L.N."/>
            <person name="Leebens-Mack J.H."/>
            <person name="Tsai I.J."/>
        </authorList>
    </citation>
    <scope>NUCLEOTIDE SEQUENCE [LARGE SCALE GENOMIC DNA]</scope>
    <source>
        <strain evidence="3">cv. Chaw 1501</strain>
        <tissue evidence="2">Young leaves</tissue>
    </source>
</reference>
<feature type="compositionally biased region" description="Polar residues" evidence="1">
    <location>
        <begin position="22"/>
        <end position="41"/>
    </location>
</feature>
<dbReference type="AlphaFoldDB" id="A0A3S3NEY6"/>
<feature type="region of interest" description="Disordered" evidence="1">
    <location>
        <begin position="1"/>
        <end position="116"/>
    </location>
</feature>
<evidence type="ECO:0000256" key="1">
    <source>
        <dbReference type="SAM" id="MobiDB-lite"/>
    </source>
</evidence>
<gene>
    <name evidence="2" type="ORF">CKAN_01518100</name>
</gene>
<feature type="compositionally biased region" description="Polar residues" evidence="1">
    <location>
        <begin position="57"/>
        <end position="67"/>
    </location>
</feature>
<sequence length="183" mass="19645">MGYDLKKGLEEMPRRPTCCIGGSSQATDGRASSFSKPSRVQTKIGVGRPSRQGLHANASTSGHQRPTTSERRHKLQQDPLPESVDEHTESSSEDDPSKEDAQSSSPPQPFSPPEERREQWVWCGFLLYDGDGAESMVLGDPGAFLTTTKVGSEDTGQGFGNLEVGMPGGGDVKIYTSSGEIES</sequence>
<evidence type="ECO:0000313" key="3">
    <source>
        <dbReference type="Proteomes" id="UP000283530"/>
    </source>
</evidence>